<evidence type="ECO:0000256" key="2">
    <source>
        <dbReference type="ARBA" id="ARBA00023002"/>
    </source>
</evidence>
<evidence type="ECO:0000313" key="3">
    <source>
        <dbReference type="EMBL" id="KAG5529388.1"/>
    </source>
</evidence>
<comment type="similarity">
    <text evidence="1">Belongs to the short-chain dehydrogenases/reductases (SDR) family.</text>
</comment>
<gene>
    <name evidence="3" type="ORF">RHGRI_029941</name>
</gene>
<protein>
    <submittedName>
        <fullName evidence="3">Uncharacterized protein</fullName>
    </submittedName>
</protein>
<accession>A0AAV6IL64</accession>
<evidence type="ECO:0000313" key="4">
    <source>
        <dbReference type="Proteomes" id="UP000823749"/>
    </source>
</evidence>
<keyword evidence="4" id="KW-1185">Reference proteome</keyword>
<evidence type="ECO:0000256" key="1">
    <source>
        <dbReference type="ARBA" id="ARBA00006484"/>
    </source>
</evidence>
<dbReference type="GO" id="GO:0005783">
    <property type="term" value="C:endoplasmic reticulum"/>
    <property type="evidence" value="ECO:0007669"/>
    <property type="project" value="TreeGrafter"/>
</dbReference>
<organism evidence="3 4">
    <name type="scientific">Rhododendron griersonianum</name>
    <dbReference type="NCBI Taxonomy" id="479676"/>
    <lineage>
        <taxon>Eukaryota</taxon>
        <taxon>Viridiplantae</taxon>
        <taxon>Streptophyta</taxon>
        <taxon>Embryophyta</taxon>
        <taxon>Tracheophyta</taxon>
        <taxon>Spermatophyta</taxon>
        <taxon>Magnoliopsida</taxon>
        <taxon>eudicotyledons</taxon>
        <taxon>Gunneridae</taxon>
        <taxon>Pentapetalae</taxon>
        <taxon>asterids</taxon>
        <taxon>Ericales</taxon>
        <taxon>Ericaceae</taxon>
        <taxon>Ericoideae</taxon>
        <taxon>Rhodoreae</taxon>
        <taxon>Rhododendron</taxon>
    </lineage>
</organism>
<dbReference type="AlphaFoldDB" id="A0AAV6IL64"/>
<sequence>MADLDGGDPSRFFPQELDVSSDENVQLVVSRVLEKFGRIDVVVNNAAVHCVGPLAEVPISSVEHTFNTNVYGE</sequence>
<comment type="caution">
    <text evidence="3">The sequence shown here is derived from an EMBL/GenBank/DDBJ whole genome shotgun (WGS) entry which is preliminary data.</text>
</comment>
<dbReference type="PANTHER" id="PTHR44169:SF6">
    <property type="entry name" value="NADPH-DEPENDENT 1-ACYLDIHYDROXYACETONE PHOSPHATE REDUCTASE"/>
    <property type="match status" value="1"/>
</dbReference>
<dbReference type="GO" id="GO:0016491">
    <property type="term" value="F:oxidoreductase activity"/>
    <property type="evidence" value="ECO:0007669"/>
    <property type="project" value="UniProtKB-KW"/>
</dbReference>
<name>A0AAV6IL64_9ERIC</name>
<dbReference type="PANTHER" id="PTHR44169">
    <property type="entry name" value="NADPH-DEPENDENT 1-ACYLDIHYDROXYACETONE PHOSPHATE REDUCTASE"/>
    <property type="match status" value="1"/>
</dbReference>
<dbReference type="SUPFAM" id="SSF51735">
    <property type="entry name" value="NAD(P)-binding Rossmann-fold domains"/>
    <property type="match status" value="1"/>
</dbReference>
<dbReference type="Pfam" id="PF00106">
    <property type="entry name" value="adh_short"/>
    <property type="match status" value="1"/>
</dbReference>
<dbReference type="Gene3D" id="3.40.50.720">
    <property type="entry name" value="NAD(P)-binding Rossmann-like Domain"/>
    <property type="match status" value="1"/>
</dbReference>
<dbReference type="EMBL" id="JACTNZ010000010">
    <property type="protein sequence ID" value="KAG5529388.1"/>
    <property type="molecule type" value="Genomic_DNA"/>
</dbReference>
<dbReference type="Proteomes" id="UP000823749">
    <property type="component" value="Chromosome 10"/>
</dbReference>
<dbReference type="InterPro" id="IPR036291">
    <property type="entry name" value="NAD(P)-bd_dom_sf"/>
</dbReference>
<reference evidence="3" key="1">
    <citation type="submission" date="2020-08" db="EMBL/GenBank/DDBJ databases">
        <title>Plant Genome Project.</title>
        <authorList>
            <person name="Zhang R.-G."/>
        </authorList>
    </citation>
    <scope>NUCLEOTIDE SEQUENCE</scope>
    <source>
        <strain evidence="3">WSP0</strain>
        <tissue evidence="3">Leaf</tissue>
    </source>
</reference>
<dbReference type="InterPro" id="IPR002347">
    <property type="entry name" value="SDR_fam"/>
</dbReference>
<keyword evidence="2" id="KW-0560">Oxidoreductase</keyword>
<proteinExistence type="inferred from homology"/>